<organism evidence="4 5">
    <name type="scientific">Aedes albopictus</name>
    <name type="common">Asian tiger mosquito</name>
    <name type="synonym">Stegomyia albopicta</name>
    <dbReference type="NCBI Taxonomy" id="7160"/>
    <lineage>
        <taxon>Eukaryota</taxon>
        <taxon>Metazoa</taxon>
        <taxon>Ecdysozoa</taxon>
        <taxon>Arthropoda</taxon>
        <taxon>Hexapoda</taxon>
        <taxon>Insecta</taxon>
        <taxon>Pterygota</taxon>
        <taxon>Neoptera</taxon>
        <taxon>Endopterygota</taxon>
        <taxon>Diptera</taxon>
        <taxon>Nematocera</taxon>
        <taxon>Culicoidea</taxon>
        <taxon>Culicidae</taxon>
        <taxon>Culicinae</taxon>
        <taxon>Aedini</taxon>
        <taxon>Aedes</taxon>
        <taxon>Stegomyia</taxon>
    </lineage>
</organism>
<dbReference type="SUPFAM" id="SSF48403">
    <property type="entry name" value="Ankyrin repeat"/>
    <property type="match status" value="2"/>
</dbReference>
<evidence type="ECO:0008006" key="6">
    <source>
        <dbReference type="Google" id="ProtNLM"/>
    </source>
</evidence>
<feature type="repeat" description="ANK" evidence="3">
    <location>
        <begin position="1192"/>
        <end position="1224"/>
    </location>
</feature>
<evidence type="ECO:0000313" key="5">
    <source>
        <dbReference type="Proteomes" id="UP000069940"/>
    </source>
</evidence>
<keyword evidence="5" id="KW-1185">Reference proteome</keyword>
<dbReference type="PROSITE" id="PS50088">
    <property type="entry name" value="ANK_REPEAT"/>
    <property type="match status" value="11"/>
</dbReference>
<dbReference type="RefSeq" id="XP_029710855.2">
    <property type="nucleotide sequence ID" value="XM_029854995.2"/>
</dbReference>
<reference evidence="4" key="2">
    <citation type="submission" date="2025-05" db="UniProtKB">
        <authorList>
            <consortium name="EnsemblMetazoa"/>
        </authorList>
    </citation>
    <scope>IDENTIFICATION</scope>
    <source>
        <strain evidence="4">Foshan</strain>
    </source>
</reference>
<dbReference type="Gene3D" id="3.40.50.300">
    <property type="entry name" value="P-loop containing nucleotide triphosphate hydrolases"/>
    <property type="match status" value="1"/>
</dbReference>
<feature type="repeat" description="ANK" evidence="3">
    <location>
        <begin position="1390"/>
        <end position="1422"/>
    </location>
</feature>
<name>A0ABM1YLK8_AEDAL</name>
<dbReference type="EnsemblMetazoa" id="AALFPA23_010274.R14323">
    <property type="protein sequence ID" value="AALFPA23_010274.P14323"/>
    <property type="gene ID" value="AALFPA23_010274"/>
</dbReference>
<feature type="repeat" description="ANK" evidence="3">
    <location>
        <begin position="1324"/>
        <end position="1356"/>
    </location>
</feature>
<dbReference type="PRINTS" id="PR01415">
    <property type="entry name" value="ANKYRIN"/>
</dbReference>
<dbReference type="EnsemblMetazoa" id="AALFPA23_010274.R14322">
    <property type="protein sequence ID" value="AALFPA23_010274.P14322"/>
    <property type="gene ID" value="AALFPA23_010274"/>
</dbReference>
<feature type="repeat" description="ANK" evidence="3">
    <location>
        <begin position="1159"/>
        <end position="1191"/>
    </location>
</feature>
<evidence type="ECO:0000313" key="4">
    <source>
        <dbReference type="EnsemblMetazoa" id="AALFPA23_010274.P14323"/>
    </source>
</evidence>
<dbReference type="Gene3D" id="1.25.40.20">
    <property type="entry name" value="Ankyrin repeat-containing domain"/>
    <property type="match status" value="4"/>
</dbReference>
<dbReference type="PANTHER" id="PTHR24198:SF165">
    <property type="entry name" value="ANKYRIN REPEAT-CONTAINING PROTEIN-RELATED"/>
    <property type="match status" value="1"/>
</dbReference>
<feature type="repeat" description="ANK" evidence="3">
    <location>
        <begin position="1357"/>
        <end position="1389"/>
    </location>
</feature>
<dbReference type="GeneID" id="109398858"/>
<protein>
    <recommendedName>
        <fullName evidence="6">NACHT domain-containing protein</fullName>
    </recommendedName>
</protein>
<feature type="repeat" description="ANK" evidence="3">
    <location>
        <begin position="1291"/>
        <end position="1323"/>
    </location>
</feature>
<accession>A0ABM1YLK8</accession>
<dbReference type="InterPro" id="IPR027417">
    <property type="entry name" value="P-loop_NTPase"/>
</dbReference>
<dbReference type="InterPro" id="IPR036770">
    <property type="entry name" value="Ankyrin_rpt-contain_sf"/>
</dbReference>
<dbReference type="Pfam" id="PF12796">
    <property type="entry name" value="Ank_2"/>
    <property type="match status" value="5"/>
</dbReference>
<keyword evidence="1" id="KW-0677">Repeat</keyword>
<evidence type="ECO:0000256" key="2">
    <source>
        <dbReference type="ARBA" id="ARBA00023043"/>
    </source>
</evidence>
<dbReference type="InterPro" id="IPR002110">
    <property type="entry name" value="Ankyrin_rpt"/>
</dbReference>
<dbReference type="SMART" id="SM00248">
    <property type="entry name" value="ANK"/>
    <property type="match status" value="14"/>
</dbReference>
<sequence>MACSKRDVTDPETAKLLTYESSIKSGTHGELYQKQLALVLLLRLTRQEKNFRLAYELTSADKFGDVVLYDRTAKQWIVVQTKHSDGKDSKIDLNGLLPKTNREKGDFSLYKYFYSYMIDRNRFKGKFKFVLFTNKKLDEKLKTAENFVTIKDRYVDEFLRFTSDGATQKLLIPSEFTIQSIMEYTNRDLYSLKDAIKQLFIKGIITDQLLKYKAYLKDVLKETKNYQISFADTFNESLIFISELYKLLQSELQNLKPIVKPPELDVKEMEHGSTNLPSVDLKHLADAIEDLFRNGIVSDYLKKFENLLALILTTTANGQLAFKDTFRSDVISKAELYRMLKAELNDMETVISTEQKFFDGKALRNKHNSLLFYAEESDVRHFFELLTLSVNQPVELESFIIEELYLWMRMWLRPDVLGKLTEYQYKNAVKDLDNHFEATLKREQANSKPYFNQQYVSQFCNKLRLRIVELYPALNDTNQLYINRVLISEKNDIDELQYLQASQFDGNTKSELSLNLEDFFSFKNENKLFTKTCEEMTDSEFAANLRVKFAQCQCLVLMADSGMGKTELLRYLALEHQKLSGTVYLLYLNILQYSEEGIGNEASLNILKSVLSDKNILLIQKALENISYDPITILLDGYNEIHKKNIKKINRLLKLLFTSKQIQIVISVRNHEKPALQSFLKECKINVLYYSLEPFSKENVIEYLAQSWKEKVEIDIDFKFYSYSKVLVEKFYNLCSVPLMVKMMSKIYKQRFEQFKETGFIEKKDETSYLKKEFLEVEHIYEIFIKKCLLVKIDDACHGIGQVDLNKQVFVEFYLDHQLLAIEFLDVDELKFVFKNPKYMKNWDCIETNNQRQLEKSILLNFVDGKVSFSHYSYAEYFVATFLWDDFIDLKNIVKNVLSCSTGIRRFFIQIIEKNIKLFVSKIVQETSFDSKDVIFWACESDAVELLKYLLSKKTLFRPKEAKMLHIAIENGSDKICSYLIDDCIAHPDAKYDGDLAPLHSAIKYGRIKLVQILLRNGADINIQNSEGWSALHYAVHRKRIDIAELLIDKGIEVNSRSKSNWNALHIACNNGDAELANMLIENGAELLMRTNEDKTALDLAASSGCTEIVITIINNLINIYPLHSMIATAYRTADWCGYHTLQEALISKFPKLAGDLDIDETPIHFAARKGLFGKVKELINDGFNVNALSKSKLTALHLSASAGHRLVIDLLLDVGANINAVDGDNVTPLYLACQNGHTVVVETLIRRGSSIDILTHNELTVLHTSASKGHCDIVNLLLLEGAKINAVDGYGATPLHLACENGHIEVVKTLVRRGANIHALTCDSLTALHVSAYEGNCSIVDLLLNYGANVNAVEIDKWTPLHLACQNGHIEVVKTLVERDANINALTANGWSALHVSAYGGHSIIVDLLLREGANIESVVKGDITLGAVYKLRRLIYGCLRTASFPK</sequence>
<dbReference type="PANTHER" id="PTHR24198">
    <property type="entry name" value="ANKYRIN REPEAT AND PROTEIN KINASE DOMAIN-CONTAINING PROTEIN"/>
    <property type="match status" value="1"/>
</dbReference>
<dbReference type="RefSeq" id="XP_062700549.1">
    <property type="nucleotide sequence ID" value="XM_062844565.1"/>
</dbReference>
<evidence type="ECO:0000256" key="3">
    <source>
        <dbReference type="PROSITE-ProRule" id="PRU00023"/>
    </source>
</evidence>
<feature type="repeat" description="ANK" evidence="3">
    <location>
        <begin position="1258"/>
        <end position="1290"/>
    </location>
</feature>
<dbReference type="Pfam" id="PF00023">
    <property type="entry name" value="Ank"/>
    <property type="match status" value="1"/>
</dbReference>
<reference evidence="5" key="1">
    <citation type="journal article" date="2015" name="Proc. Natl. Acad. Sci. U.S.A.">
        <title>Genome sequence of the Asian Tiger mosquito, Aedes albopictus, reveals insights into its biology, genetics, and evolution.</title>
        <authorList>
            <person name="Chen X.G."/>
            <person name="Jiang X."/>
            <person name="Gu J."/>
            <person name="Xu M."/>
            <person name="Wu Y."/>
            <person name="Deng Y."/>
            <person name="Zhang C."/>
            <person name="Bonizzoni M."/>
            <person name="Dermauw W."/>
            <person name="Vontas J."/>
            <person name="Armbruster P."/>
            <person name="Huang X."/>
            <person name="Yang Y."/>
            <person name="Zhang H."/>
            <person name="He W."/>
            <person name="Peng H."/>
            <person name="Liu Y."/>
            <person name="Wu K."/>
            <person name="Chen J."/>
            <person name="Lirakis M."/>
            <person name="Topalis P."/>
            <person name="Van Leeuwen T."/>
            <person name="Hall A.B."/>
            <person name="Jiang X."/>
            <person name="Thorpe C."/>
            <person name="Mueller R.L."/>
            <person name="Sun C."/>
            <person name="Waterhouse R.M."/>
            <person name="Yan G."/>
            <person name="Tu Z.J."/>
            <person name="Fang X."/>
            <person name="James A.A."/>
        </authorList>
    </citation>
    <scope>NUCLEOTIDE SEQUENCE [LARGE SCALE GENOMIC DNA]</scope>
    <source>
        <strain evidence="5">Foshan</strain>
    </source>
</reference>
<dbReference type="Proteomes" id="UP000069940">
    <property type="component" value="Unassembled WGS sequence"/>
</dbReference>
<feature type="repeat" description="ANK" evidence="3">
    <location>
        <begin position="1060"/>
        <end position="1092"/>
    </location>
</feature>
<dbReference type="SUPFAM" id="SSF52540">
    <property type="entry name" value="P-loop containing nucleoside triphosphate hydrolases"/>
    <property type="match status" value="1"/>
</dbReference>
<feature type="repeat" description="ANK" evidence="3">
    <location>
        <begin position="994"/>
        <end position="1026"/>
    </location>
</feature>
<feature type="repeat" description="ANK" evidence="3">
    <location>
        <begin position="1225"/>
        <end position="1257"/>
    </location>
</feature>
<feature type="repeat" description="ANK" evidence="3">
    <location>
        <begin position="1027"/>
        <end position="1059"/>
    </location>
</feature>
<keyword evidence="2 3" id="KW-0040">ANK repeat</keyword>
<proteinExistence type="predicted"/>
<evidence type="ECO:0000256" key="1">
    <source>
        <dbReference type="ARBA" id="ARBA00022737"/>
    </source>
</evidence>
<dbReference type="PROSITE" id="PS50297">
    <property type="entry name" value="ANK_REP_REGION"/>
    <property type="match status" value="11"/>
</dbReference>